<evidence type="ECO:0000256" key="1">
    <source>
        <dbReference type="ARBA" id="ARBA00004613"/>
    </source>
</evidence>
<feature type="compositionally biased region" description="Acidic residues" evidence="4">
    <location>
        <begin position="81"/>
        <end position="99"/>
    </location>
</feature>
<feature type="domain" description="SD-repeat containing protein B" evidence="6">
    <location>
        <begin position="1098"/>
        <end position="1186"/>
    </location>
</feature>
<keyword evidence="3" id="KW-0732">Signal</keyword>
<evidence type="ECO:0000313" key="8">
    <source>
        <dbReference type="Proteomes" id="UP001081709"/>
    </source>
</evidence>
<evidence type="ECO:0000313" key="7">
    <source>
        <dbReference type="EMBL" id="MCX7445882.1"/>
    </source>
</evidence>
<dbReference type="Gene3D" id="2.60.40.10">
    <property type="entry name" value="Immunoglobulins"/>
    <property type="match status" value="1"/>
</dbReference>
<comment type="subcellular location">
    <subcellularLocation>
        <location evidence="1">Secreted</location>
    </subcellularLocation>
</comment>
<evidence type="ECO:0000256" key="5">
    <source>
        <dbReference type="SAM" id="Phobius"/>
    </source>
</evidence>
<feature type="transmembrane region" description="Helical" evidence="5">
    <location>
        <begin position="24"/>
        <end position="46"/>
    </location>
</feature>
<comment type="caution">
    <text evidence="7">The sequence shown here is derived from an EMBL/GenBank/DDBJ whole genome shotgun (WGS) entry which is preliminary data.</text>
</comment>
<organism evidence="7 8">
    <name type="scientific">Corynebacterium pygosceleis</name>
    <dbReference type="NCBI Taxonomy" id="2800406"/>
    <lineage>
        <taxon>Bacteria</taxon>
        <taxon>Bacillati</taxon>
        <taxon>Actinomycetota</taxon>
        <taxon>Actinomycetes</taxon>
        <taxon>Mycobacteriales</taxon>
        <taxon>Corynebacteriaceae</taxon>
        <taxon>Corynebacterium</taxon>
    </lineage>
</organism>
<protein>
    <recommendedName>
        <fullName evidence="6">SD-repeat containing protein B domain-containing protein</fullName>
    </recommendedName>
</protein>
<dbReference type="SUPFAM" id="SSF117074">
    <property type="entry name" value="Hypothetical protein PA1324"/>
    <property type="match status" value="1"/>
</dbReference>
<dbReference type="Proteomes" id="UP001081709">
    <property type="component" value="Unassembled WGS sequence"/>
</dbReference>
<evidence type="ECO:0000256" key="4">
    <source>
        <dbReference type="SAM" id="MobiDB-lite"/>
    </source>
</evidence>
<sequence length="1335" mass="144625">MKNDNFCSGLPGGGSLIPHQMRWVVARVVALICAVLLAMSVISVMVTGVADADTPPVAYPAPAAGGVTPLGGDIAVSAAPADDEGVETPDAEEGVETPDAEETVLDTEGYEYGVVPDLVRKTTGTGHGTSSRCPLNSSAQIPFEGGDDTAEDDVVCTNDWVRYNIQLAVKTKPVDPEDFTVILDLWSFDIPGIDQSFGQAGNREINTSKGEGRHNREYHQIVTVSEKFSTFCQARAREWDKAVPKIVKVNGKYVPACTFTPSAGLDVVYGQDISVLADDRNTTLDEARVYVVRGDLEKQYPLQSSVINGYTANYSEIDDVVPTVARGYEVVGVADADFYVEQSESDARYPVSVDGKKYIKRSLNLRAAAPVRDEAADFTEKGSLFLSLPGDTQTVPLTLENAPEGSFITADPTGAEIKEVTLNNIDEPVNLGINGDYGRKQLSPFYMFLPADAVNGGFNDTFSYRIKEDLPSFTAVAGDLVNGGRTEIGSGEPCDFDTSQIGGYKRFRPNPSDDQMPKNNNCGISEPYVFVVGNILSKTLSLNGPTYSEIAFNDMGYSDVTTLNQVVGAVISVDSSPEDRKVEVCDTWNPEEQNLTILPGLDLPYRIYSPGPGTENLPSEENMTAYYSAEEKENHGCGLAGSLEGWYTDPAKVPGGINNVRAFKLVADRPVSLVNGFSVRLDFLASPDLENRDDFDERGRSPKIWDYAYVSVDEGDSFLGPVSDYYRYMRPFVFGRIDTDFQVFDSTPGSKFEYELRPFLVGMGFSKDHPVSTTGSVELDACLDVEDSFVTRQRGFNPSDLDGTKSRTNVNVIRSEDTGDIGCSDDEPTIVEWSIPEDSPLPLSEVNSLVLVVEGRVSHLITADEVRTDAKLTWQYLDSQGVVQQRSPYGRYKPVKTDIRPIYYQIGLAASMEVSDTLILLEDPVSWTVGLHNTFDHPVSDVRWIDVLPYDGDDQGTRTSGKVTLSEVESSPGMTLEYTSTPPADISREPDDSTNAPGGSTKWCADLGSGEDDCPGSLDEVTAVRMSGDFEPGELEAVKMTASVPGAVDGDVLFNRLSLGQAADEGQLRAGVPSPDPLETVLRLPKPDGLGYSRIEGLVYFDKDNDFSKGPNDEAYPDITVSLIDREASANSDDDEDLVIATKKTDEYGKYSFDDLLPGTYAVKIDVPADMKVRQSGPDRSNQGHANVEKLVVPRGKVVTIEGIDFGLIVPPILGVSKYVNGDDSAKLGLGEVASFDIFIDNYDLDVTNVRLTDNWNGGDYDLSCDVMSGDGEIPLPVEVRGDPLSGDGAFLKAGESYYCRGEYVVTEADIAGGGPLINEATVSAKVDGEDIDEV</sequence>
<dbReference type="InterPro" id="IPR013783">
    <property type="entry name" value="Ig-like_fold"/>
</dbReference>
<accession>A0ABT3WYJ1</accession>
<proteinExistence type="predicted"/>
<dbReference type="RefSeq" id="WP_267186898.1">
    <property type="nucleotide sequence ID" value="NZ_JAPMKV010000013.1"/>
</dbReference>
<dbReference type="EMBL" id="JAPMKV010000013">
    <property type="protein sequence ID" value="MCX7445882.1"/>
    <property type="molecule type" value="Genomic_DNA"/>
</dbReference>
<evidence type="ECO:0000256" key="3">
    <source>
        <dbReference type="ARBA" id="ARBA00022729"/>
    </source>
</evidence>
<gene>
    <name evidence="7" type="ORF">OS125_11645</name>
</gene>
<keyword evidence="8" id="KW-1185">Reference proteome</keyword>
<keyword evidence="2" id="KW-0964">Secreted</keyword>
<name>A0ABT3WYJ1_9CORY</name>
<dbReference type="InterPro" id="IPR033764">
    <property type="entry name" value="Sdr_B"/>
</dbReference>
<feature type="region of interest" description="Disordered" evidence="4">
    <location>
        <begin position="80"/>
        <end position="99"/>
    </location>
</feature>
<keyword evidence="5" id="KW-0472">Membrane</keyword>
<keyword evidence="5" id="KW-0812">Transmembrane</keyword>
<dbReference type="Pfam" id="PF17210">
    <property type="entry name" value="SdrD_B"/>
    <property type="match status" value="1"/>
</dbReference>
<evidence type="ECO:0000259" key="6">
    <source>
        <dbReference type="Pfam" id="PF17210"/>
    </source>
</evidence>
<feature type="non-terminal residue" evidence="7">
    <location>
        <position position="1335"/>
    </location>
</feature>
<keyword evidence="5" id="KW-1133">Transmembrane helix</keyword>
<feature type="compositionally biased region" description="Polar residues" evidence="4">
    <location>
        <begin position="957"/>
        <end position="982"/>
    </location>
</feature>
<reference evidence="7" key="1">
    <citation type="submission" date="2022-11" db="EMBL/GenBank/DDBJ databases">
        <title>Corynebacterium sp. isolated from Penguins.</title>
        <authorList>
            <person name="Sedlar K."/>
            <person name="Svec P."/>
        </authorList>
    </citation>
    <scope>NUCLEOTIDE SEQUENCE</scope>
    <source>
        <strain evidence="7">P7003</strain>
    </source>
</reference>
<feature type="region of interest" description="Disordered" evidence="4">
    <location>
        <begin position="955"/>
        <end position="1000"/>
    </location>
</feature>
<evidence type="ECO:0000256" key="2">
    <source>
        <dbReference type="ARBA" id="ARBA00022525"/>
    </source>
</evidence>